<dbReference type="RefSeq" id="WP_092205883.1">
    <property type="nucleotide sequence ID" value="NZ_FOVN01000001.1"/>
</dbReference>
<evidence type="ECO:0000256" key="5">
    <source>
        <dbReference type="ARBA" id="ARBA00023136"/>
    </source>
</evidence>
<feature type="transmembrane region" description="Helical" evidence="6">
    <location>
        <begin position="113"/>
        <end position="138"/>
    </location>
</feature>
<dbReference type="STRING" id="649333.SAMN04487989_101307"/>
<keyword evidence="5 6" id="KW-0472">Membrane</keyword>
<feature type="transmembrane region" description="Helical" evidence="6">
    <location>
        <begin position="74"/>
        <end position="92"/>
    </location>
</feature>
<dbReference type="Pfam" id="PF01810">
    <property type="entry name" value="LysE"/>
    <property type="match status" value="1"/>
</dbReference>
<evidence type="ECO:0000313" key="8">
    <source>
        <dbReference type="Proteomes" id="UP000198705"/>
    </source>
</evidence>
<dbReference type="AlphaFoldDB" id="A0A1I4YVZ7"/>
<keyword evidence="3 6" id="KW-0812">Transmembrane</keyword>
<evidence type="ECO:0000313" key="7">
    <source>
        <dbReference type="EMBL" id="SFN41810.1"/>
    </source>
</evidence>
<accession>A0A1I4YVZ7</accession>
<reference evidence="8" key="1">
    <citation type="submission" date="2016-10" db="EMBL/GenBank/DDBJ databases">
        <authorList>
            <person name="Varghese N."/>
            <person name="Submissions S."/>
        </authorList>
    </citation>
    <scope>NUCLEOTIDE SEQUENCE [LARGE SCALE GENOMIC DNA]</scope>
    <source>
        <strain evidence="8">DSM 23925</strain>
    </source>
</reference>
<feature type="transmembrane region" description="Helical" evidence="6">
    <location>
        <begin position="6"/>
        <end position="28"/>
    </location>
</feature>
<protein>
    <submittedName>
        <fullName evidence="7">LysE type translocator</fullName>
    </submittedName>
</protein>
<dbReference type="EMBL" id="FOVN01000001">
    <property type="protein sequence ID" value="SFN41810.1"/>
    <property type="molecule type" value="Genomic_DNA"/>
</dbReference>
<dbReference type="GO" id="GO:0006865">
    <property type="term" value="P:amino acid transport"/>
    <property type="evidence" value="ECO:0007669"/>
    <property type="project" value="InterPro"/>
</dbReference>
<keyword evidence="2" id="KW-1003">Cell membrane</keyword>
<keyword evidence="4 6" id="KW-1133">Transmembrane helix</keyword>
<gene>
    <name evidence="7" type="ORF">SAMN04487989_101307</name>
</gene>
<comment type="subcellular location">
    <subcellularLocation>
        <location evidence="1">Cell membrane</location>
        <topology evidence="1">Multi-pass membrane protein</topology>
    </subcellularLocation>
</comment>
<keyword evidence="8" id="KW-1185">Reference proteome</keyword>
<name>A0A1I4YVZ7_9FLAO</name>
<dbReference type="GO" id="GO:0005886">
    <property type="term" value="C:plasma membrane"/>
    <property type="evidence" value="ECO:0007669"/>
    <property type="project" value="UniProtKB-SubCell"/>
</dbReference>
<evidence type="ECO:0000256" key="2">
    <source>
        <dbReference type="ARBA" id="ARBA00022475"/>
    </source>
</evidence>
<feature type="transmembrane region" description="Helical" evidence="6">
    <location>
        <begin position="188"/>
        <end position="206"/>
    </location>
</feature>
<proteinExistence type="predicted"/>
<evidence type="ECO:0000256" key="3">
    <source>
        <dbReference type="ARBA" id="ARBA00022692"/>
    </source>
</evidence>
<evidence type="ECO:0000256" key="4">
    <source>
        <dbReference type="ARBA" id="ARBA00022989"/>
    </source>
</evidence>
<dbReference type="Proteomes" id="UP000198705">
    <property type="component" value="Unassembled WGS sequence"/>
</dbReference>
<organism evidence="7 8">
    <name type="scientific">Bizionia echini</name>
    <dbReference type="NCBI Taxonomy" id="649333"/>
    <lineage>
        <taxon>Bacteria</taxon>
        <taxon>Pseudomonadati</taxon>
        <taxon>Bacteroidota</taxon>
        <taxon>Flavobacteriia</taxon>
        <taxon>Flavobacteriales</taxon>
        <taxon>Flavobacteriaceae</taxon>
        <taxon>Bizionia</taxon>
    </lineage>
</organism>
<evidence type="ECO:0000256" key="1">
    <source>
        <dbReference type="ARBA" id="ARBA00004651"/>
    </source>
</evidence>
<dbReference type="InterPro" id="IPR001123">
    <property type="entry name" value="LeuE-type"/>
</dbReference>
<evidence type="ECO:0000256" key="6">
    <source>
        <dbReference type="SAM" id="Phobius"/>
    </source>
</evidence>
<dbReference type="OrthoDB" id="1451945at2"/>
<feature type="transmembrane region" description="Helical" evidence="6">
    <location>
        <begin position="40"/>
        <end position="62"/>
    </location>
</feature>
<feature type="transmembrane region" description="Helical" evidence="6">
    <location>
        <begin position="150"/>
        <end position="168"/>
    </location>
</feature>
<sequence>MNITLVFFVSFLTTFLATLPPGLLNMTAAKISLKEGHTRGVMFSLGACFIIIFQASIATIFARYLTNHPDVIEILRLVALVIFALISVYFLFIAKTTENEKKDVDVRSKTSRFFHGMFLSAINVFPIPFQAYVAISIASLGLLKFHNSGIAAYVSGATSGAFVALYIYMVFFDKIKDRNVASQKSMNYLIGFITGLVAIVTLLNVLNDL</sequence>